<evidence type="ECO:0000313" key="3">
    <source>
        <dbReference type="Proteomes" id="UP001212401"/>
    </source>
</evidence>
<comment type="caution">
    <text evidence="2">The sequence shown here is derived from an EMBL/GenBank/DDBJ whole genome shotgun (WGS) entry which is preliminary data.</text>
</comment>
<organism evidence="2 3">
    <name type="scientific">Limosilactobacillus vaginalis</name>
    <dbReference type="NCBI Taxonomy" id="1633"/>
    <lineage>
        <taxon>Bacteria</taxon>
        <taxon>Bacillati</taxon>
        <taxon>Bacillota</taxon>
        <taxon>Bacilli</taxon>
        <taxon>Lactobacillales</taxon>
        <taxon>Lactobacillaceae</taxon>
        <taxon>Limosilactobacillus</taxon>
    </lineage>
</organism>
<dbReference type="EMBL" id="JAKHPH010000012">
    <property type="protein sequence ID" value="MCZ3667797.1"/>
    <property type="molecule type" value="Genomic_DNA"/>
</dbReference>
<dbReference type="AlphaFoldDB" id="A0AAW5WTP8"/>
<protein>
    <submittedName>
        <fullName evidence="2">Uncharacterized protein</fullName>
    </submittedName>
</protein>
<dbReference type="Proteomes" id="UP001212401">
    <property type="component" value="Unassembled WGS sequence"/>
</dbReference>
<accession>A0AAW5WTP8</accession>
<keyword evidence="1" id="KW-0812">Transmembrane</keyword>
<evidence type="ECO:0000313" key="2">
    <source>
        <dbReference type="EMBL" id="MCZ3667797.1"/>
    </source>
</evidence>
<proteinExistence type="predicted"/>
<dbReference type="RefSeq" id="WP_269296017.1">
    <property type="nucleotide sequence ID" value="NZ_JAKHPH010000012.1"/>
</dbReference>
<sequence length="160" mass="18843">MNEKAETSFNIKNELNEDLNKVSLKSDTSIISKFEIKKQRIFSSYDEAIQNQDTKFRDKIIEAVATEIKSKAKTRKDLMIFYVCYTSIVTVLCFYILIWCKVDLKVQIILVSTLLVNILSIMMVMVKYAFSDEKWLIKRFNKIDHYGKYSKRVQKKGNEQ</sequence>
<gene>
    <name evidence="2" type="ORF">L2724_05810</name>
</gene>
<keyword evidence="1" id="KW-0472">Membrane</keyword>
<feature type="transmembrane region" description="Helical" evidence="1">
    <location>
        <begin position="104"/>
        <end position="130"/>
    </location>
</feature>
<name>A0AAW5WTP8_9LACO</name>
<feature type="transmembrane region" description="Helical" evidence="1">
    <location>
        <begin position="78"/>
        <end position="98"/>
    </location>
</feature>
<evidence type="ECO:0000256" key="1">
    <source>
        <dbReference type="SAM" id="Phobius"/>
    </source>
</evidence>
<keyword evidence="1" id="KW-1133">Transmembrane helix</keyword>
<reference evidence="2" key="1">
    <citation type="submission" date="2022-01" db="EMBL/GenBank/DDBJ databases">
        <title>VMRC isolate genome collection.</title>
        <authorList>
            <person name="France M."/>
            <person name="Rutt L."/>
            <person name="Humphrys M."/>
            <person name="Ravel J."/>
        </authorList>
    </citation>
    <scope>NUCLEOTIDE SEQUENCE</scope>
    <source>
        <strain evidence="2">C0048A1</strain>
    </source>
</reference>